<dbReference type="PANTHER" id="PTHR46898">
    <property type="entry name" value="SENESCENCE-ASSOCIATED CARBOXYLESTERASE 101"/>
    <property type="match status" value="1"/>
</dbReference>
<dbReference type="GO" id="GO:0052689">
    <property type="term" value="F:carboxylic ester hydrolase activity"/>
    <property type="evidence" value="ECO:0007669"/>
    <property type="project" value="InterPro"/>
</dbReference>
<accession>A0A9Q0HC03</accession>
<dbReference type="Pfam" id="PF18117">
    <property type="entry name" value="EDS1_EP"/>
    <property type="match status" value="1"/>
</dbReference>
<evidence type="ECO:0000313" key="2">
    <source>
        <dbReference type="EMBL" id="KAJ4961885.1"/>
    </source>
</evidence>
<proteinExistence type="predicted"/>
<protein>
    <recommendedName>
        <fullName evidence="1">EDS1 EP domain-containing protein</fullName>
    </recommendedName>
</protein>
<organism evidence="2 3">
    <name type="scientific">Protea cynaroides</name>
    <dbReference type="NCBI Taxonomy" id="273540"/>
    <lineage>
        <taxon>Eukaryota</taxon>
        <taxon>Viridiplantae</taxon>
        <taxon>Streptophyta</taxon>
        <taxon>Embryophyta</taxon>
        <taxon>Tracheophyta</taxon>
        <taxon>Spermatophyta</taxon>
        <taxon>Magnoliopsida</taxon>
        <taxon>Proteales</taxon>
        <taxon>Proteaceae</taxon>
        <taxon>Protea</taxon>
    </lineage>
</organism>
<dbReference type="AlphaFoldDB" id="A0A9Q0HC03"/>
<reference evidence="2" key="1">
    <citation type="journal article" date="2023" name="Plant J.">
        <title>The genome of the king protea, Protea cynaroides.</title>
        <authorList>
            <person name="Chang J."/>
            <person name="Duong T.A."/>
            <person name="Schoeman C."/>
            <person name="Ma X."/>
            <person name="Roodt D."/>
            <person name="Barker N."/>
            <person name="Li Z."/>
            <person name="Van de Peer Y."/>
            <person name="Mizrachi E."/>
        </authorList>
    </citation>
    <scope>NUCLEOTIDE SEQUENCE</scope>
    <source>
        <tissue evidence="2">Young leaves</tissue>
    </source>
</reference>
<dbReference type="EMBL" id="JAMYWD010000009">
    <property type="protein sequence ID" value="KAJ4961885.1"/>
    <property type="molecule type" value="Genomic_DNA"/>
</dbReference>
<dbReference type="PANTHER" id="PTHR46898:SF3">
    <property type="entry name" value="FUNGAL LIPASE-LIKE DOMAIN-CONTAINING PROTEIN"/>
    <property type="match status" value="1"/>
</dbReference>
<dbReference type="InterPro" id="IPR041266">
    <property type="entry name" value="EDS1_EP"/>
</dbReference>
<evidence type="ECO:0000259" key="1">
    <source>
        <dbReference type="Pfam" id="PF18117"/>
    </source>
</evidence>
<comment type="caution">
    <text evidence="2">The sequence shown here is derived from an EMBL/GenBank/DDBJ whole genome shotgun (WGS) entry which is preliminary data.</text>
</comment>
<sequence>MPHVFSRGLELADVVLASGLLHRSLAVIHELNVEFSTKKNIRTNSSSPLVAYKTCDENCWPLSTCDQQKQVSNYTFSVGVAGPSSVLSPTLEPNPPEFNFLQIKDSSFSINEEAIKLFRFLSQECADLFQLKDPASKALIITGLSEGGWVASLYCLWLRSGWYARFLHVVSDGDLIPHTFVSSTANNSYKPFGTFLVCSSSPSACACFEDPDSVLSVLVATGGSFDQMIVSNSKVEKLLEDLTRQMIVSTSNGVSQIQGSRGNPLRAGIILRLDAIGVTRTQRHLPQKKKTLIRDMESRERKNYHEHVKRISETIKKLAEMFITMVHHLRFLIIILTYYYHNHPKKKRVHESLTKFWEDAVKIAETMPTRNSLPTRLLCLIYRGANYMKMVEPLAIADHYKRSKISYRKEGRSKHYKLLETWQDELYRGEYRRKLDTRNTAASMTQDSCFWADNREAMGGLEESHIQKLEKFEDHVMGLIDGLAVSPEIFLECTFMEWWKEYQTIPEP</sequence>
<dbReference type="Proteomes" id="UP001141806">
    <property type="component" value="Unassembled WGS sequence"/>
</dbReference>
<feature type="domain" description="EDS1 EP" evidence="1">
    <location>
        <begin position="347"/>
        <end position="505"/>
    </location>
</feature>
<name>A0A9Q0HC03_9MAGN</name>
<dbReference type="GO" id="GO:0006952">
    <property type="term" value="P:defense response"/>
    <property type="evidence" value="ECO:0007669"/>
    <property type="project" value="InterPro"/>
</dbReference>
<keyword evidence="3" id="KW-1185">Reference proteome</keyword>
<evidence type="ECO:0000313" key="3">
    <source>
        <dbReference type="Proteomes" id="UP001141806"/>
    </source>
</evidence>
<dbReference type="InterPro" id="IPR044603">
    <property type="entry name" value="SAG101-like"/>
</dbReference>
<dbReference type="OrthoDB" id="438440at2759"/>
<gene>
    <name evidence="2" type="ORF">NE237_021795</name>
</gene>